<feature type="coiled-coil region" evidence="1">
    <location>
        <begin position="55"/>
        <end position="82"/>
    </location>
</feature>
<feature type="transmembrane region" description="Helical" evidence="2">
    <location>
        <begin position="85"/>
        <end position="108"/>
    </location>
</feature>
<dbReference type="RefSeq" id="WP_349230542.1">
    <property type="nucleotide sequence ID" value="NZ_JBBMFJ010000055.1"/>
</dbReference>
<organism evidence="3 4">
    <name type="scientific">Ventrimonas faecis</name>
    <dbReference type="NCBI Taxonomy" id="3133170"/>
    <lineage>
        <taxon>Bacteria</taxon>
        <taxon>Bacillati</taxon>
        <taxon>Bacillota</taxon>
        <taxon>Clostridia</taxon>
        <taxon>Lachnospirales</taxon>
        <taxon>Lachnospiraceae</taxon>
        <taxon>Ventrimonas</taxon>
    </lineage>
</organism>
<evidence type="ECO:0000256" key="1">
    <source>
        <dbReference type="SAM" id="Coils"/>
    </source>
</evidence>
<dbReference type="EMBL" id="JBBMFJ010000055">
    <property type="protein sequence ID" value="MEQ2564558.1"/>
    <property type="molecule type" value="Genomic_DNA"/>
</dbReference>
<keyword evidence="2" id="KW-0812">Transmembrane</keyword>
<accession>A0ABV1HQE9</accession>
<proteinExistence type="predicted"/>
<keyword evidence="2" id="KW-0472">Membrane</keyword>
<keyword evidence="2" id="KW-1133">Transmembrane helix</keyword>
<protein>
    <submittedName>
        <fullName evidence="3">Uncharacterized protein</fullName>
    </submittedName>
</protein>
<name>A0ABV1HQE9_9FIRM</name>
<evidence type="ECO:0000256" key="2">
    <source>
        <dbReference type="SAM" id="Phobius"/>
    </source>
</evidence>
<reference evidence="3 4" key="1">
    <citation type="submission" date="2024-03" db="EMBL/GenBank/DDBJ databases">
        <title>Human intestinal bacterial collection.</title>
        <authorList>
            <person name="Pauvert C."/>
            <person name="Hitch T.C.A."/>
            <person name="Clavel T."/>
        </authorList>
    </citation>
    <scope>NUCLEOTIDE SEQUENCE [LARGE SCALE GENOMIC DNA]</scope>
    <source>
        <strain evidence="3 4">CLA-AP-H27</strain>
    </source>
</reference>
<sequence>MYLVIATYSFDNETETYGFADKVRSDLSKCLDNPNLTPEEQKEIREQEMEVLRMVDKKDTEIREQEMEVARMADKKDSEKKAFNWKVISAASFAVITAVGIGAAALGGNFNVKLPKKS</sequence>
<keyword evidence="1" id="KW-0175">Coiled coil</keyword>
<evidence type="ECO:0000313" key="4">
    <source>
        <dbReference type="Proteomes" id="UP001437460"/>
    </source>
</evidence>
<dbReference type="Proteomes" id="UP001437460">
    <property type="component" value="Unassembled WGS sequence"/>
</dbReference>
<keyword evidence="4" id="KW-1185">Reference proteome</keyword>
<evidence type="ECO:0000313" key="3">
    <source>
        <dbReference type="EMBL" id="MEQ2564558.1"/>
    </source>
</evidence>
<comment type="caution">
    <text evidence="3">The sequence shown here is derived from an EMBL/GenBank/DDBJ whole genome shotgun (WGS) entry which is preliminary data.</text>
</comment>
<gene>
    <name evidence="3" type="ORF">WMO41_15530</name>
</gene>